<accession>A0A9X0ASN0</accession>
<name>A0A9X0ASN0_9HELO</name>
<sequence>MVWAFAITLTRNCTSHTRSSDLTTVPVTLLSFINHKYDSAISSSSATCFVKNFFPNSPKIAFFCSSPNPSHNFVFTAPGLRGGKIGTLLGSTIL</sequence>
<comment type="caution">
    <text evidence="1">The sequence shown here is derived from an EMBL/GenBank/DDBJ whole genome shotgun (WGS) entry which is preliminary data.</text>
</comment>
<proteinExistence type="predicted"/>
<evidence type="ECO:0000313" key="1">
    <source>
        <dbReference type="EMBL" id="KAJ8068226.1"/>
    </source>
</evidence>
<keyword evidence="2" id="KW-1185">Reference proteome</keyword>
<gene>
    <name evidence="1" type="ORF">OCU04_003794</name>
</gene>
<protein>
    <submittedName>
        <fullName evidence="1">Uncharacterized protein</fullName>
    </submittedName>
</protein>
<evidence type="ECO:0000313" key="2">
    <source>
        <dbReference type="Proteomes" id="UP001152300"/>
    </source>
</evidence>
<dbReference type="EMBL" id="JAPEIS010000003">
    <property type="protein sequence ID" value="KAJ8068226.1"/>
    <property type="molecule type" value="Genomic_DNA"/>
</dbReference>
<organism evidence="1 2">
    <name type="scientific">Sclerotinia nivalis</name>
    <dbReference type="NCBI Taxonomy" id="352851"/>
    <lineage>
        <taxon>Eukaryota</taxon>
        <taxon>Fungi</taxon>
        <taxon>Dikarya</taxon>
        <taxon>Ascomycota</taxon>
        <taxon>Pezizomycotina</taxon>
        <taxon>Leotiomycetes</taxon>
        <taxon>Helotiales</taxon>
        <taxon>Sclerotiniaceae</taxon>
        <taxon>Sclerotinia</taxon>
    </lineage>
</organism>
<dbReference type="AlphaFoldDB" id="A0A9X0ASN0"/>
<reference evidence="1" key="1">
    <citation type="submission" date="2022-11" db="EMBL/GenBank/DDBJ databases">
        <title>Genome Resource of Sclerotinia nivalis Strain SnTB1, a Plant Pathogen Isolated from American Ginseng.</title>
        <authorList>
            <person name="Fan S."/>
        </authorList>
    </citation>
    <scope>NUCLEOTIDE SEQUENCE</scope>
    <source>
        <strain evidence="1">SnTB1</strain>
    </source>
</reference>
<dbReference type="Proteomes" id="UP001152300">
    <property type="component" value="Unassembled WGS sequence"/>
</dbReference>